<reference evidence="1" key="1">
    <citation type="submission" date="2015-06" db="EMBL/GenBank/DDBJ databases">
        <authorList>
            <person name="Joergensen T."/>
        </authorList>
    </citation>
    <scope>NUCLEOTIDE SEQUENCE</scope>
    <source>
        <strain evidence="1">RGRH0616</strain>
    </source>
</reference>
<reference evidence="1" key="2">
    <citation type="submission" date="2015-07" db="EMBL/GenBank/DDBJ databases">
        <title>Plasmids, circular viruses and viroids from rat gut.</title>
        <authorList>
            <person name="Jorgensen T.J."/>
            <person name="Hansen M.A."/>
            <person name="Xu Z."/>
            <person name="Tabak M.A."/>
            <person name="Sorensen S.J."/>
            <person name="Hansen L.H."/>
        </authorList>
    </citation>
    <scope>NUCLEOTIDE SEQUENCE</scope>
    <source>
        <strain evidence="1">RGRH0616</strain>
    </source>
</reference>
<dbReference type="EMBL" id="LN853245">
    <property type="protein sequence ID" value="CRY95401.1"/>
    <property type="molecule type" value="Genomic_DNA"/>
</dbReference>
<organism evidence="1">
    <name type="scientific">uncultured prokaryote</name>
    <dbReference type="NCBI Taxonomy" id="198431"/>
    <lineage>
        <taxon>unclassified sequences</taxon>
        <taxon>environmental samples</taxon>
    </lineage>
</organism>
<accession>A0A0H5Q0A3</accession>
<sequence length="81" mass="8912">MLEHVLPEGKTLDIENEVVKISAQLSWIADALEATCEDPGIDLTVRSVVDQLNALLSPLSRMQREHRILTATEPTMASADN</sequence>
<protein>
    <submittedName>
        <fullName evidence="1">Uncharacterized protein</fullName>
    </submittedName>
</protein>
<name>A0A0H5Q0A3_9ZZZZ</name>
<evidence type="ECO:0000313" key="1">
    <source>
        <dbReference type="EMBL" id="CRY95401.1"/>
    </source>
</evidence>
<proteinExistence type="predicted"/>
<dbReference type="AlphaFoldDB" id="A0A0H5Q0A3"/>